<evidence type="ECO:0000313" key="3">
    <source>
        <dbReference type="EMBL" id="AIY55515.1"/>
    </source>
</evidence>
<keyword evidence="1" id="KW-0812">Transmembrane</keyword>
<evidence type="ECO:0000313" key="4">
    <source>
        <dbReference type="Proteomes" id="UP000161355"/>
    </source>
</evidence>
<organismHost>
    <name type="scientific">Bos taurus</name>
    <name type="common">Bovine</name>
    <dbReference type="NCBI Taxonomy" id="9913"/>
</organismHost>
<evidence type="ECO:0000313" key="2">
    <source>
        <dbReference type="EMBL" id="AGR88555.1"/>
    </source>
</evidence>
<dbReference type="Proteomes" id="UP000170555">
    <property type="component" value="Genome"/>
</dbReference>
<organism evidence="2 5">
    <name type="scientific">Bos taurus papillomavirus 2</name>
    <name type="common">Bovine papillomavirus 2</name>
    <dbReference type="NCBI Taxonomy" id="2758382"/>
    <lineage>
        <taxon>Viruses</taxon>
        <taxon>Monodnaviria</taxon>
        <taxon>Shotokuvirae</taxon>
        <taxon>Cossaviricota</taxon>
        <taxon>Papovaviricetes</taxon>
        <taxon>Zurhausenvirales</taxon>
        <taxon>Papillomaviridae</taxon>
        <taxon>Firstpapillomavirinae</taxon>
        <taxon>Deltapapillomavirus</taxon>
        <taxon>Bovine papillomavirus type 1</taxon>
    </lineage>
</organism>
<protein>
    <submittedName>
        <fullName evidence="2">E8 protein</fullName>
    </submittedName>
</protein>
<evidence type="ECO:0000313" key="5">
    <source>
        <dbReference type="Proteomes" id="UP000170555"/>
    </source>
</evidence>
<accession>S5QC96</accession>
<dbReference type="EMBL" id="KC878306">
    <property type="protein sequence ID" value="AGR88555.1"/>
    <property type="molecule type" value="Genomic_DNA"/>
</dbReference>
<feature type="transmembrane region" description="Helical" evidence="1">
    <location>
        <begin position="44"/>
        <end position="62"/>
    </location>
</feature>
<dbReference type="EMBL" id="KM455051">
    <property type="protein sequence ID" value="AIY55515.1"/>
    <property type="molecule type" value="Genomic_DNA"/>
</dbReference>
<proteinExistence type="predicted"/>
<keyword evidence="1" id="KW-0472">Membrane</keyword>
<dbReference type="Proteomes" id="UP000161355">
    <property type="component" value="Genome"/>
</dbReference>
<gene>
    <name evidence="2" type="primary">E8</name>
</gene>
<evidence type="ECO:0000256" key="1">
    <source>
        <dbReference type="SAM" id="Phobius"/>
    </source>
</evidence>
<reference evidence="3 4" key="2">
    <citation type="submission" date="2014-09" db="EMBL/GenBank/DDBJ databases">
        <title>Cloning and sequence analysis of the complete genome of Bovine papillomavirus type 2.</title>
        <authorList>
            <person name="Hu J."/>
            <person name="Sun H."/>
            <person name="Tao D."/>
            <person name="Shi C."/>
            <person name="Zheng M."/>
            <person name="Jiao H."/>
            <person name="Yan S."/>
            <person name="Huang Z."/>
            <person name="Meng Z."/>
        </authorList>
    </citation>
    <scope>NUCLEOTIDE SEQUENCE [LARGE SCALE GENOMIC DNA]</scope>
    <source>
        <strain evidence="3">Aks-01</strain>
    </source>
</reference>
<name>S5QC96_BPV2</name>
<reference evidence="2 5" key="1">
    <citation type="submission" date="2013-04" db="EMBL/GenBank/DDBJ databases">
        <title>Cloning and sequence analysis of the complete genome of bovine papillomavirus type 2.</title>
        <authorList>
            <person name="He Z."/>
            <person name="Qiao J."/>
            <person name="Meng Q."/>
            <person name="Yang H."/>
            <person name="Liu Y."/>
            <person name="Wang J."/>
            <person name="Zhao F."/>
        </authorList>
    </citation>
    <scope>NUCLEOTIDE SEQUENCE [LARGE SCALE GENOMIC DNA]</scope>
    <source>
        <strain evidence="2">SW</strain>
    </source>
</reference>
<sequence>MKLTVFLRPCRYKGRGEMGGKELMRNRQLVICICSSLSLKMLQLLSWGFLSLYFCAAFTILLDSLKMIKLLINSGF</sequence>
<keyword evidence="1" id="KW-1133">Transmembrane helix</keyword>